<sequence>MYDFFKDVFPDGERIPYKLMRWWFLDCYYTYCRSKIHHHSEWSKNEHEIAYAYEQQEFAYFNPTEQIMLEVLFLIFNAGRGPETVDPYHRGKIAKILEAHDLNEMLVALPEDERLEFKSDLQLLKILS</sequence>
<proteinExistence type="predicted"/>
<evidence type="ECO:0000313" key="1">
    <source>
        <dbReference type="EMBL" id="MFC5476373.1"/>
    </source>
</evidence>
<protein>
    <submittedName>
        <fullName evidence="1">Uncharacterized protein</fullName>
    </submittedName>
</protein>
<evidence type="ECO:0000313" key="2">
    <source>
        <dbReference type="Proteomes" id="UP001596045"/>
    </source>
</evidence>
<name>A0ABW0MEM1_9BURK</name>
<dbReference type="Proteomes" id="UP001596045">
    <property type="component" value="Unassembled WGS sequence"/>
</dbReference>
<gene>
    <name evidence="1" type="ORF">ACFPM8_20605</name>
</gene>
<comment type="caution">
    <text evidence="1">The sequence shown here is derived from an EMBL/GenBank/DDBJ whole genome shotgun (WGS) entry which is preliminary data.</text>
</comment>
<reference evidence="2" key="1">
    <citation type="journal article" date="2019" name="Int. J. Syst. Evol. Microbiol.">
        <title>The Global Catalogue of Microorganisms (GCM) 10K type strain sequencing project: providing services to taxonomists for standard genome sequencing and annotation.</title>
        <authorList>
            <consortium name="The Broad Institute Genomics Platform"/>
            <consortium name="The Broad Institute Genome Sequencing Center for Infectious Disease"/>
            <person name="Wu L."/>
            <person name="Ma J."/>
        </authorList>
    </citation>
    <scope>NUCLEOTIDE SEQUENCE [LARGE SCALE GENOMIC DNA]</scope>
    <source>
        <strain evidence="2">JCM 17066</strain>
    </source>
</reference>
<accession>A0ABW0MEM1</accession>
<dbReference type="RefSeq" id="WP_379000508.1">
    <property type="nucleotide sequence ID" value="NZ_JBHSMT010000030.1"/>
</dbReference>
<keyword evidence="2" id="KW-1185">Reference proteome</keyword>
<organism evidence="1 2">
    <name type="scientific">Paraherbaspirillum soli</name>
    <dbReference type="NCBI Taxonomy" id="631222"/>
    <lineage>
        <taxon>Bacteria</taxon>
        <taxon>Pseudomonadati</taxon>
        <taxon>Pseudomonadota</taxon>
        <taxon>Betaproteobacteria</taxon>
        <taxon>Burkholderiales</taxon>
        <taxon>Oxalobacteraceae</taxon>
        <taxon>Paraherbaspirillum</taxon>
    </lineage>
</organism>
<dbReference type="EMBL" id="JBHSMT010000030">
    <property type="protein sequence ID" value="MFC5476373.1"/>
    <property type="molecule type" value="Genomic_DNA"/>
</dbReference>